<name>A0A2A2LPC5_9BILA</name>
<feature type="domain" description="NADAR" evidence="2">
    <location>
        <begin position="147"/>
        <end position="331"/>
    </location>
</feature>
<feature type="compositionally biased region" description="Low complexity" evidence="1">
    <location>
        <begin position="88"/>
        <end position="106"/>
    </location>
</feature>
<dbReference type="OrthoDB" id="206452at2759"/>
<dbReference type="EMBL" id="LIAE01006534">
    <property type="protein sequence ID" value="PAV88074.1"/>
    <property type="molecule type" value="Genomic_DNA"/>
</dbReference>
<dbReference type="Gene3D" id="1.10.357.40">
    <property type="entry name" value="YbiA-like"/>
    <property type="match status" value="1"/>
</dbReference>
<sequence length="377" mass="41532">MSDPATLKKIEDKKKKAEQKKAAQLPLTAAAPQPLGSTGVAPGTTEIKPLSQTTQGHIPIPKLKPADFTKDTVGGNNYTSFEKGGNNGNEANNNNNNKNNDSNGKKPFYPRRSRYNRPQQPAKAVPKQEVADLPLEVDTVDFKVDKEHVICFSGFQHWLSNMSPSPITIDEVTYPSVEHYYQACKVYLLGNNDLSSKISTVKNPQQTKSQARKLLNGIATKEKVEDWKMKDAPKILQYALKVKFTQNPELRKKLLETKDAILAHAFKNDSVFATGCGEADVKKWAEEKSGELVKIPVDFTEDPDKFKYVPLVGQGKNLLGFILMRIRAEIRQEDATKAEGGAESTKVAEKETKDSDKGKADEAAKKSDSTATAAVKA</sequence>
<reference evidence="3 4" key="1">
    <citation type="journal article" date="2017" name="Curr. Biol.">
        <title>Genome architecture and evolution of a unichromosomal asexual nematode.</title>
        <authorList>
            <person name="Fradin H."/>
            <person name="Zegar C."/>
            <person name="Gutwein M."/>
            <person name="Lucas J."/>
            <person name="Kovtun M."/>
            <person name="Corcoran D."/>
            <person name="Baugh L.R."/>
            <person name="Kiontke K."/>
            <person name="Gunsalus K."/>
            <person name="Fitch D.H."/>
            <person name="Piano F."/>
        </authorList>
    </citation>
    <scope>NUCLEOTIDE SEQUENCE [LARGE SCALE GENOMIC DNA]</scope>
    <source>
        <strain evidence="3">PF1309</strain>
    </source>
</reference>
<dbReference type="SUPFAM" id="SSF143990">
    <property type="entry name" value="YbiA-like"/>
    <property type="match status" value="1"/>
</dbReference>
<dbReference type="AlphaFoldDB" id="A0A2A2LPC5"/>
<dbReference type="InterPro" id="IPR012816">
    <property type="entry name" value="NADAR"/>
</dbReference>
<feature type="compositionally biased region" description="Basic and acidic residues" evidence="1">
    <location>
        <begin position="346"/>
        <end position="368"/>
    </location>
</feature>
<feature type="compositionally biased region" description="Low complexity" evidence="1">
    <location>
        <begin position="22"/>
        <end position="35"/>
    </location>
</feature>
<evidence type="ECO:0000259" key="2">
    <source>
        <dbReference type="Pfam" id="PF08719"/>
    </source>
</evidence>
<feature type="region of interest" description="Disordered" evidence="1">
    <location>
        <begin position="333"/>
        <end position="377"/>
    </location>
</feature>
<evidence type="ECO:0000256" key="1">
    <source>
        <dbReference type="SAM" id="MobiDB-lite"/>
    </source>
</evidence>
<comment type="caution">
    <text evidence="3">The sequence shown here is derived from an EMBL/GenBank/DDBJ whole genome shotgun (WGS) entry which is preliminary data.</text>
</comment>
<dbReference type="Pfam" id="PF08719">
    <property type="entry name" value="NADAR"/>
    <property type="match status" value="1"/>
</dbReference>
<feature type="compositionally biased region" description="Basic and acidic residues" evidence="1">
    <location>
        <begin position="1"/>
        <end position="21"/>
    </location>
</feature>
<evidence type="ECO:0000313" key="4">
    <source>
        <dbReference type="Proteomes" id="UP000218231"/>
    </source>
</evidence>
<keyword evidence="4" id="KW-1185">Reference proteome</keyword>
<organism evidence="3 4">
    <name type="scientific">Diploscapter pachys</name>
    <dbReference type="NCBI Taxonomy" id="2018661"/>
    <lineage>
        <taxon>Eukaryota</taxon>
        <taxon>Metazoa</taxon>
        <taxon>Ecdysozoa</taxon>
        <taxon>Nematoda</taxon>
        <taxon>Chromadorea</taxon>
        <taxon>Rhabditida</taxon>
        <taxon>Rhabditina</taxon>
        <taxon>Rhabditomorpha</taxon>
        <taxon>Rhabditoidea</taxon>
        <taxon>Rhabditidae</taxon>
        <taxon>Diploscapter</taxon>
    </lineage>
</organism>
<dbReference type="CDD" id="cd15457">
    <property type="entry name" value="NADAR"/>
    <property type="match status" value="1"/>
</dbReference>
<accession>A0A2A2LPC5</accession>
<proteinExistence type="predicted"/>
<evidence type="ECO:0000313" key="3">
    <source>
        <dbReference type="EMBL" id="PAV88074.1"/>
    </source>
</evidence>
<dbReference type="InterPro" id="IPR037238">
    <property type="entry name" value="YbiA-like_sf"/>
</dbReference>
<feature type="region of interest" description="Disordered" evidence="1">
    <location>
        <begin position="1"/>
        <end position="129"/>
    </location>
</feature>
<dbReference type="Proteomes" id="UP000218231">
    <property type="component" value="Unassembled WGS sequence"/>
</dbReference>
<gene>
    <name evidence="3" type="ORF">WR25_09091</name>
</gene>
<protein>
    <recommendedName>
        <fullName evidence="2">NADAR domain-containing protein</fullName>
    </recommendedName>
</protein>